<accession>A0AAV2AKP4</accession>
<protein>
    <submittedName>
        <fullName evidence="1">Uncharacterized protein</fullName>
    </submittedName>
</protein>
<dbReference type="Proteomes" id="UP001497382">
    <property type="component" value="Unassembled WGS sequence"/>
</dbReference>
<keyword evidence="2" id="KW-1185">Reference proteome</keyword>
<gene>
    <name evidence="1" type="ORF">LARSCL_LOCUS13183</name>
</gene>
<sequence>MQIKMEIYILCFRPVVCKPWVHGREWKEFLVSCYIQSTFKCHSRVSQESMQIKMEIYILCFRPVVCKQWV</sequence>
<reference evidence="1 2" key="1">
    <citation type="submission" date="2024-04" db="EMBL/GenBank/DDBJ databases">
        <authorList>
            <person name="Rising A."/>
            <person name="Reimegard J."/>
            <person name="Sonavane S."/>
            <person name="Akerstrom W."/>
            <person name="Nylinder S."/>
            <person name="Hedman E."/>
            <person name="Kallberg Y."/>
        </authorList>
    </citation>
    <scope>NUCLEOTIDE SEQUENCE [LARGE SCALE GENOMIC DNA]</scope>
</reference>
<proteinExistence type="predicted"/>
<evidence type="ECO:0000313" key="1">
    <source>
        <dbReference type="EMBL" id="CAL1284497.1"/>
    </source>
</evidence>
<name>A0AAV2AKP4_9ARAC</name>
<evidence type="ECO:0000313" key="2">
    <source>
        <dbReference type="Proteomes" id="UP001497382"/>
    </source>
</evidence>
<dbReference type="AlphaFoldDB" id="A0AAV2AKP4"/>
<dbReference type="EMBL" id="CAXIEN010000179">
    <property type="protein sequence ID" value="CAL1284497.1"/>
    <property type="molecule type" value="Genomic_DNA"/>
</dbReference>
<comment type="caution">
    <text evidence="1">The sequence shown here is derived from an EMBL/GenBank/DDBJ whole genome shotgun (WGS) entry which is preliminary data.</text>
</comment>
<organism evidence="1 2">
    <name type="scientific">Larinioides sclopetarius</name>
    <dbReference type="NCBI Taxonomy" id="280406"/>
    <lineage>
        <taxon>Eukaryota</taxon>
        <taxon>Metazoa</taxon>
        <taxon>Ecdysozoa</taxon>
        <taxon>Arthropoda</taxon>
        <taxon>Chelicerata</taxon>
        <taxon>Arachnida</taxon>
        <taxon>Araneae</taxon>
        <taxon>Araneomorphae</taxon>
        <taxon>Entelegynae</taxon>
        <taxon>Araneoidea</taxon>
        <taxon>Araneidae</taxon>
        <taxon>Larinioides</taxon>
    </lineage>
</organism>